<keyword evidence="1" id="KW-0496">Mitochondrion</keyword>
<dbReference type="AlphaFoldDB" id="A0A516EZF4"/>
<evidence type="ECO:0000313" key="1">
    <source>
        <dbReference type="EMBL" id="QDO71890.1"/>
    </source>
</evidence>
<sequence length="43" mass="4804">MPMMVPQYLVFICFFVLICLFLLCSGLLTRDVSGCGLALSKLF</sequence>
<reference evidence="1" key="1">
    <citation type="journal article" date="2019" name="Mol. Phylogenet. Evol.">
        <title>A mitochondrial genome phylogeny of Mytilidae (Bivalvia: Mytilida).</title>
        <authorList>
            <person name="Lee Y."/>
            <person name="Kwak H."/>
            <person name="Shin J."/>
            <person name="Kim S.C."/>
            <person name="Kim T."/>
            <person name="Park J.K."/>
        </authorList>
    </citation>
    <scope>NUCLEOTIDE SEQUENCE</scope>
</reference>
<name>A0A516EZF4_BATTH</name>
<protein>
    <submittedName>
        <fullName evidence="1">ATP synthase F0 subunit 8</fullName>
    </submittedName>
</protein>
<gene>
    <name evidence="1" type="primary">atp8</name>
</gene>
<geneLocation type="mitochondrion" evidence="1"/>
<dbReference type="EMBL" id="MK721544">
    <property type="protein sequence ID" value="QDO71890.1"/>
    <property type="molecule type" value="Genomic_DNA"/>
</dbReference>
<proteinExistence type="predicted"/>
<organism evidence="1">
    <name type="scientific">Bathymodiolus thermophilus</name>
    <name type="common">Mussel</name>
    <dbReference type="NCBI Taxonomy" id="12966"/>
    <lineage>
        <taxon>Eukaryota</taxon>
        <taxon>Metazoa</taxon>
        <taxon>Spiralia</taxon>
        <taxon>Lophotrochozoa</taxon>
        <taxon>Mollusca</taxon>
        <taxon>Bivalvia</taxon>
        <taxon>Autobranchia</taxon>
        <taxon>Pteriomorphia</taxon>
        <taxon>Mytilida</taxon>
        <taxon>Mytiloidea</taxon>
        <taxon>Mytilidae</taxon>
        <taxon>Bathymodiolinae</taxon>
        <taxon>Bathymodiolus</taxon>
    </lineage>
</organism>
<accession>A0A516EZF4</accession>